<evidence type="ECO:0000256" key="7">
    <source>
        <dbReference type="RuleBase" id="RU000304"/>
    </source>
</evidence>
<evidence type="ECO:0000256" key="6">
    <source>
        <dbReference type="PROSITE-ProRule" id="PRU10141"/>
    </source>
</evidence>
<dbReference type="SUPFAM" id="SSF56112">
    <property type="entry name" value="Protein kinase-like (PK-like)"/>
    <property type="match status" value="1"/>
</dbReference>
<sequence>MRRVYSPSPRERLQSGNTEASELQKENGTKLSLDQFQILRTIGTGSYARVRLGLHLSTNELVVIKMIKKSFAATEKHLRHVKNERQILQQLRCPFVVKLLGTFQDATYLYMVLEFVQGGELYRALKLERFFTVDKTRFFAAEITSTFSHLHTRSIIYRDLKPENILFTAEGHIKLVDFGFAKHLKDGEFAYTMCGTPDYLAPEMIRQTGHEFSLDWWTLGILIFELQTGKTPFYHDNPYAMYDKILQENVQFAEDFDGESKDLIEKLLIKDYRERIKLNDIKRHGFFKNINWRHVEKLTLPPVYIPCITSKIDSSNFGRYEEEKQNELLVPEDVPDLFPEF</sequence>
<dbReference type="FunFam" id="1.10.510.10:FF:000008">
    <property type="entry name" value="Non-specific serine/threonine protein kinase"/>
    <property type="match status" value="1"/>
</dbReference>
<dbReference type="PROSITE" id="PS00107">
    <property type="entry name" value="PROTEIN_KINASE_ATP"/>
    <property type="match status" value="1"/>
</dbReference>
<evidence type="ECO:0000256" key="4">
    <source>
        <dbReference type="ARBA" id="ARBA00022777"/>
    </source>
</evidence>
<accession>A0AAU9JR75</accession>
<dbReference type="GO" id="GO:0005524">
    <property type="term" value="F:ATP binding"/>
    <property type="evidence" value="ECO:0007669"/>
    <property type="project" value="UniProtKB-UniRule"/>
</dbReference>
<dbReference type="InterPro" id="IPR000719">
    <property type="entry name" value="Prot_kinase_dom"/>
</dbReference>
<evidence type="ECO:0000256" key="2">
    <source>
        <dbReference type="ARBA" id="ARBA00022679"/>
    </source>
</evidence>
<feature type="region of interest" description="Disordered" evidence="8">
    <location>
        <begin position="1"/>
        <end position="26"/>
    </location>
</feature>
<comment type="caution">
    <text evidence="11">The sequence shown here is derived from an EMBL/GenBank/DDBJ whole genome shotgun (WGS) entry which is preliminary data.</text>
</comment>
<dbReference type="PROSITE" id="PS51285">
    <property type="entry name" value="AGC_KINASE_CTER"/>
    <property type="match status" value="1"/>
</dbReference>
<evidence type="ECO:0000256" key="5">
    <source>
        <dbReference type="ARBA" id="ARBA00022840"/>
    </source>
</evidence>
<gene>
    <name evidence="11" type="ORF">BSTOLATCC_MIC50901</name>
</gene>
<dbReference type="PANTHER" id="PTHR24353">
    <property type="entry name" value="CYCLIC NUCLEOTIDE-DEPENDENT PROTEIN KINASE"/>
    <property type="match status" value="1"/>
</dbReference>
<evidence type="ECO:0000259" key="9">
    <source>
        <dbReference type="PROSITE" id="PS50011"/>
    </source>
</evidence>
<dbReference type="InterPro" id="IPR000961">
    <property type="entry name" value="AGC-kinase_C"/>
</dbReference>
<dbReference type="Pfam" id="PF00069">
    <property type="entry name" value="Pkinase"/>
    <property type="match status" value="1"/>
</dbReference>
<dbReference type="PANTHER" id="PTHR24353:SF37">
    <property type="entry name" value="CAMP-DEPENDENT PROTEIN KINASE CATALYTIC SUBUNIT PRKX"/>
    <property type="match status" value="1"/>
</dbReference>
<comment type="similarity">
    <text evidence="7">Belongs to the protein kinase superfamily.</text>
</comment>
<feature type="domain" description="AGC-kinase C-terminal" evidence="10">
    <location>
        <begin position="288"/>
        <end position="341"/>
    </location>
</feature>
<keyword evidence="12" id="KW-1185">Reference proteome</keyword>
<protein>
    <submittedName>
        <fullName evidence="11">Uncharacterized protein</fullName>
    </submittedName>
</protein>
<dbReference type="InterPro" id="IPR017441">
    <property type="entry name" value="Protein_kinase_ATP_BS"/>
</dbReference>
<keyword evidence="3 6" id="KW-0547">Nucleotide-binding</keyword>
<dbReference type="InterPro" id="IPR011009">
    <property type="entry name" value="Kinase-like_dom_sf"/>
</dbReference>
<keyword evidence="4" id="KW-0418">Kinase</keyword>
<evidence type="ECO:0000259" key="10">
    <source>
        <dbReference type="PROSITE" id="PS51285"/>
    </source>
</evidence>
<dbReference type="Gene3D" id="1.10.510.10">
    <property type="entry name" value="Transferase(Phosphotransferase) domain 1"/>
    <property type="match status" value="1"/>
</dbReference>
<dbReference type="GO" id="GO:0005952">
    <property type="term" value="C:cAMP-dependent protein kinase complex"/>
    <property type="evidence" value="ECO:0007669"/>
    <property type="project" value="TreeGrafter"/>
</dbReference>
<dbReference type="SMART" id="SM00220">
    <property type="entry name" value="S_TKc"/>
    <property type="match status" value="1"/>
</dbReference>
<evidence type="ECO:0000313" key="12">
    <source>
        <dbReference type="Proteomes" id="UP001162131"/>
    </source>
</evidence>
<feature type="binding site" evidence="6">
    <location>
        <position position="69"/>
    </location>
    <ligand>
        <name>ATP</name>
        <dbReference type="ChEBI" id="CHEBI:30616"/>
    </ligand>
</feature>
<dbReference type="GO" id="GO:0004691">
    <property type="term" value="F:cAMP-dependent protein kinase activity"/>
    <property type="evidence" value="ECO:0007669"/>
    <property type="project" value="TreeGrafter"/>
</dbReference>
<proteinExistence type="inferred from homology"/>
<dbReference type="AlphaFoldDB" id="A0AAU9JR75"/>
<feature type="domain" description="Protein kinase" evidence="9">
    <location>
        <begin position="36"/>
        <end position="287"/>
    </location>
</feature>
<evidence type="ECO:0000256" key="8">
    <source>
        <dbReference type="SAM" id="MobiDB-lite"/>
    </source>
</evidence>
<keyword evidence="5 6" id="KW-0067">ATP-binding</keyword>
<dbReference type="Proteomes" id="UP001162131">
    <property type="component" value="Unassembled WGS sequence"/>
</dbReference>
<dbReference type="FunFam" id="3.30.200.20:FF:000042">
    <property type="entry name" value="Aurora kinase A"/>
    <property type="match status" value="1"/>
</dbReference>
<organism evidence="11 12">
    <name type="scientific">Blepharisma stoltei</name>
    <dbReference type="NCBI Taxonomy" id="1481888"/>
    <lineage>
        <taxon>Eukaryota</taxon>
        <taxon>Sar</taxon>
        <taxon>Alveolata</taxon>
        <taxon>Ciliophora</taxon>
        <taxon>Postciliodesmatophora</taxon>
        <taxon>Heterotrichea</taxon>
        <taxon>Heterotrichida</taxon>
        <taxon>Blepharismidae</taxon>
        <taxon>Blepharisma</taxon>
    </lineage>
</organism>
<dbReference type="InterPro" id="IPR008271">
    <property type="entry name" value="Ser/Thr_kinase_AS"/>
</dbReference>
<keyword evidence="1 7" id="KW-0723">Serine/threonine-protein kinase</keyword>
<dbReference type="PROSITE" id="PS50011">
    <property type="entry name" value="PROTEIN_KINASE_DOM"/>
    <property type="match status" value="1"/>
</dbReference>
<keyword evidence="2" id="KW-0808">Transferase</keyword>
<name>A0AAU9JR75_9CILI</name>
<evidence type="ECO:0000256" key="3">
    <source>
        <dbReference type="ARBA" id="ARBA00022741"/>
    </source>
</evidence>
<reference evidence="11" key="1">
    <citation type="submission" date="2021-09" db="EMBL/GenBank/DDBJ databases">
        <authorList>
            <consortium name="AG Swart"/>
            <person name="Singh M."/>
            <person name="Singh A."/>
            <person name="Seah K."/>
            <person name="Emmerich C."/>
        </authorList>
    </citation>
    <scope>NUCLEOTIDE SEQUENCE</scope>
    <source>
        <strain evidence="11">ATCC30299</strain>
    </source>
</reference>
<evidence type="ECO:0000256" key="1">
    <source>
        <dbReference type="ARBA" id="ARBA00022527"/>
    </source>
</evidence>
<dbReference type="Gene3D" id="3.30.200.20">
    <property type="entry name" value="Phosphorylase Kinase, domain 1"/>
    <property type="match status" value="1"/>
</dbReference>
<evidence type="ECO:0000313" key="11">
    <source>
        <dbReference type="EMBL" id="CAG9330302.1"/>
    </source>
</evidence>
<dbReference type="PROSITE" id="PS00108">
    <property type="entry name" value="PROTEIN_KINASE_ST"/>
    <property type="match status" value="1"/>
</dbReference>
<dbReference type="EMBL" id="CAJZBQ010000051">
    <property type="protein sequence ID" value="CAG9330302.1"/>
    <property type="molecule type" value="Genomic_DNA"/>
</dbReference>